<proteinExistence type="predicted"/>
<dbReference type="EMBL" id="FQWL01000001">
    <property type="protein sequence ID" value="SHG26942.1"/>
    <property type="molecule type" value="Genomic_DNA"/>
</dbReference>
<organism evidence="1 2">
    <name type="scientific">Flagellimonas flava</name>
    <dbReference type="NCBI Taxonomy" id="570519"/>
    <lineage>
        <taxon>Bacteria</taxon>
        <taxon>Pseudomonadati</taxon>
        <taxon>Bacteroidota</taxon>
        <taxon>Flavobacteriia</taxon>
        <taxon>Flavobacteriales</taxon>
        <taxon>Flavobacteriaceae</taxon>
        <taxon>Flagellimonas</taxon>
    </lineage>
</organism>
<sequence length="407" mass="45715">MRERGSTYKVVYVGCSLAVLMFNGCIEPIEVTFEDFESALVIEATITDKMELQRVFLTRTYEFEQDGPSSESNASVQVVGGGNTYIFNESSQGVYVSQEPFAAISGTAYQLQITTQDGRSYSSEDEELTQATQIDEVRAERITNDFGEEGVAILVDSFDATGNSVNYRYQYEETYKIIAPSWSPLDLEVVPQNEATEFCQVRIIPDLVSEQTCFSTDFSNTIIQTNTSDLNEDRVSNFLVRFISRQNYIISHRYSILVRQFIQSNAAYNFYETLNEFSGNESFFSQTQPGFLEGNIASDSNEEEKVLGYFDVASVQENRIFINYQDLFPGEDLPPYVDPCIPTSPQIQTESVPPRCVLSAQVAANVVRYVGNNDSPGDLQGPYFVVPRVCGDCVEIGTVEPPEFWIE</sequence>
<dbReference type="OrthoDB" id="1062680at2"/>
<reference evidence="2" key="1">
    <citation type="submission" date="2016-11" db="EMBL/GenBank/DDBJ databases">
        <authorList>
            <person name="Varghese N."/>
            <person name="Submissions S."/>
        </authorList>
    </citation>
    <scope>NUCLEOTIDE SEQUENCE [LARGE SCALE GENOMIC DNA]</scope>
    <source>
        <strain evidence="2">DSM 22638</strain>
    </source>
</reference>
<dbReference type="Pfam" id="PF14054">
    <property type="entry name" value="DUF4249"/>
    <property type="match status" value="1"/>
</dbReference>
<gene>
    <name evidence="1" type="ORF">SAMN04488116_0666</name>
</gene>
<dbReference type="AlphaFoldDB" id="A0A1M5IFB0"/>
<dbReference type="RefSeq" id="WP_084732520.1">
    <property type="nucleotide sequence ID" value="NZ_FQWL01000001.1"/>
</dbReference>
<evidence type="ECO:0000313" key="2">
    <source>
        <dbReference type="Proteomes" id="UP000184532"/>
    </source>
</evidence>
<dbReference type="STRING" id="570519.SAMN04488116_0666"/>
<protein>
    <recommendedName>
        <fullName evidence="3">DUF4249 domain-containing protein</fullName>
    </recommendedName>
</protein>
<dbReference type="InterPro" id="IPR025345">
    <property type="entry name" value="DUF4249"/>
</dbReference>
<accession>A0A1M5IFB0</accession>
<keyword evidence="2" id="KW-1185">Reference proteome</keyword>
<evidence type="ECO:0008006" key="3">
    <source>
        <dbReference type="Google" id="ProtNLM"/>
    </source>
</evidence>
<evidence type="ECO:0000313" key="1">
    <source>
        <dbReference type="EMBL" id="SHG26942.1"/>
    </source>
</evidence>
<name>A0A1M5IFB0_9FLAO</name>
<dbReference type="Proteomes" id="UP000184532">
    <property type="component" value="Unassembled WGS sequence"/>
</dbReference>